<comment type="caution">
    <text evidence="3">The sequence shown here is derived from an EMBL/GenBank/DDBJ whole genome shotgun (WGS) entry which is preliminary data.</text>
</comment>
<feature type="compositionally biased region" description="Basic residues" evidence="2">
    <location>
        <begin position="269"/>
        <end position="286"/>
    </location>
</feature>
<accession>A0A4Z2FVT7</accession>
<evidence type="ECO:0000313" key="3">
    <source>
        <dbReference type="EMBL" id="TNN45337.1"/>
    </source>
</evidence>
<feature type="region of interest" description="Disordered" evidence="2">
    <location>
        <begin position="166"/>
        <end position="235"/>
    </location>
</feature>
<dbReference type="AlphaFoldDB" id="A0A4Z2FVT7"/>
<evidence type="ECO:0000256" key="2">
    <source>
        <dbReference type="SAM" id="MobiDB-lite"/>
    </source>
</evidence>
<feature type="compositionally biased region" description="Basic and acidic residues" evidence="2">
    <location>
        <begin position="218"/>
        <end position="234"/>
    </location>
</feature>
<feature type="compositionally biased region" description="Low complexity" evidence="2">
    <location>
        <begin position="287"/>
        <end position="297"/>
    </location>
</feature>
<organism evidence="3 4">
    <name type="scientific">Liparis tanakae</name>
    <name type="common">Tanaka's snailfish</name>
    <dbReference type="NCBI Taxonomy" id="230148"/>
    <lineage>
        <taxon>Eukaryota</taxon>
        <taxon>Metazoa</taxon>
        <taxon>Chordata</taxon>
        <taxon>Craniata</taxon>
        <taxon>Vertebrata</taxon>
        <taxon>Euteleostomi</taxon>
        <taxon>Actinopterygii</taxon>
        <taxon>Neopterygii</taxon>
        <taxon>Teleostei</taxon>
        <taxon>Neoteleostei</taxon>
        <taxon>Acanthomorphata</taxon>
        <taxon>Eupercaria</taxon>
        <taxon>Perciformes</taxon>
        <taxon>Cottioidei</taxon>
        <taxon>Cottales</taxon>
        <taxon>Liparidae</taxon>
        <taxon>Liparis</taxon>
    </lineage>
</organism>
<proteinExistence type="predicted"/>
<dbReference type="Proteomes" id="UP000314294">
    <property type="component" value="Unassembled WGS sequence"/>
</dbReference>
<keyword evidence="1" id="KW-0175">Coiled coil</keyword>
<evidence type="ECO:0000256" key="1">
    <source>
        <dbReference type="SAM" id="Coils"/>
    </source>
</evidence>
<evidence type="ECO:0000313" key="4">
    <source>
        <dbReference type="Proteomes" id="UP000314294"/>
    </source>
</evidence>
<feature type="coiled-coil region" evidence="1">
    <location>
        <begin position="53"/>
        <end position="80"/>
    </location>
</feature>
<feature type="compositionally biased region" description="Acidic residues" evidence="2">
    <location>
        <begin position="177"/>
        <end position="197"/>
    </location>
</feature>
<name>A0A4Z2FVT7_9TELE</name>
<protein>
    <submittedName>
        <fullName evidence="3">Uncharacterized protein</fullName>
    </submittedName>
</protein>
<keyword evidence="4" id="KW-1185">Reference proteome</keyword>
<gene>
    <name evidence="3" type="ORF">EYF80_044478</name>
</gene>
<dbReference type="OrthoDB" id="10261556at2759"/>
<sequence>MGTDYTLLPSPGTLGEAHRVNDDMPSSNERSFPRHVIIHTCSEPWSLTVFLVLSDAQAELDSVEAELELVELQISDLLQKQTELTGRKDALLLRLQDVCVAAQPSSSKPPGAPPALSKQEMQLYDGTGQREDFSFTPYTTYFYMKLGRKAPLLKVQTHSIIMKMASGGTEAAVDTSANEEEEEEEEEEKEDEEEDGCDVTFDHVVVDHSCPPPPRQKVCKEQRNRSRKQLEEGRSFISPRRGIEVDVEIINIVDDGARRRAPPRPVKPCSKRKAATPQRARSRRRPASPAGSPSSASVLSETAAEELCDLREYYSQQLRRIDHASREQLGRPPPAERGVLACIREPLRSLGIGHTARSLWTRVSGRRRRLNR</sequence>
<feature type="region of interest" description="Disordered" evidence="2">
    <location>
        <begin position="256"/>
        <end position="299"/>
    </location>
</feature>
<reference evidence="3 4" key="1">
    <citation type="submission" date="2019-03" db="EMBL/GenBank/DDBJ databases">
        <title>First draft genome of Liparis tanakae, snailfish: a comprehensive survey of snailfish specific genes.</title>
        <authorList>
            <person name="Kim W."/>
            <person name="Song I."/>
            <person name="Jeong J.-H."/>
            <person name="Kim D."/>
            <person name="Kim S."/>
            <person name="Ryu S."/>
            <person name="Song J.Y."/>
            <person name="Lee S.K."/>
        </authorList>
    </citation>
    <scope>NUCLEOTIDE SEQUENCE [LARGE SCALE GENOMIC DNA]</scope>
    <source>
        <tissue evidence="3">Muscle</tissue>
    </source>
</reference>
<dbReference type="EMBL" id="SRLO01000853">
    <property type="protein sequence ID" value="TNN45337.1"/>
    <property type="molecule type" value="Genomic_DNA"/>
</dbReference>